<dbReference type="InterPro" id="IPR006652">
    <property type="entry name" value="Kelch_1"/>
</dbReference>
<keyword evidence="1" id="KW-0880">Kelch repeat</keyword>
<organism evidence="4 5">
    <name type="scientific">Kalanchoe fedtschenkoi</name>
    <name type="common">Lavender scallops</name>
    <name type="synonym">South American air plant</name>
    <dbReference type="NCBI Taxonomy" id="63787"/>
    <lineage>
        <taxon>Eukaryota</taxon>
        <taxon>Viridiplantae</taxon>
        <taxon>Streptophyta</taxon>
        <taxon>Embryophyta</taxon>
        <taxon>Tracheophyta</taxon>
        <taxon>Spermatophyta</taxon>
        <taxon>Magnoliopsida</taxon>
        <taxon>eudicotyledons</taxon>
        <taxon>Gunneridae</taxon>
        <taxon>Pentapetalae</taxon>
        <taxon>Saxifragales</taxon>
        <taxon>Crassulaceae</taxon>
        <taxon>Kalanchoe</taxon>
    </lineage>
</organism>
<dbReference type="PANTHER" id="PTHR46122:SF5">
    <property type="entry name" value="F-BOX DOMAIN-CONTAINING PROTEIN"/>
    <property type="match status" value="1"/>
</dbReference>
<dbReference type="PANTHER" id="PTHR46122">
    <property type="entry name" value="GALACTOSE OXIDASE/KELCH REPEAT PROTEIN-RELATED"/>
    <property type="match status" value="1"/>
</dbReference>
<reference evidence="4" key="1">
    <citation type="submission" date="2021-01" db="UniProtKB">
        <authorList>
            <consortium name="EnsemblPlants"/>
        </authorList>
    </citation>
    <scope>IDENTIFICATION</scope>
</reference>
<dbReference type="EnsemblPlants" id="Kaladp0131s0018.2.v1.1">
    <property type="protein sequence ID" value="Kaladp0131s0018.2.v1.1.CDS.1"/>
    <property type="gene ID" value="Kaladp0131s0018.v1.1"/>
</dbReference>
<dbReference type="OMA" id="WLKGPSM"/>
<accession>A0A7N0V650</accession>
<evidence type="ECO:0000256" key="1">
    <source>
        <dbReference type="ARBA" id="ARBA00022441"/>
    </source>
</evidence>
<dbReference type="InterPro" id="IPR015915">
    <property type="entry name" value="Kelch-typ_b-propeller"/>
</dbReference>
<dbReference type="GO" id="GO:0005829">
    <property type="term" value="C:cytosol"/>
    <property type="evidence" value="ECO:0007669"/>
    <property type="project" value="TreeGrafter"/>
</dbReference>
<evidence type="ECO:0000313" key="4">
    <source>
        <dbReference type="EnsemblPlants" id="Kaladp0131s0018.1.v1.1.CDS.1"/>
    </source>
</evidence>
<feature type="compositionally biased region" description="Basic and acidic residues" evidence="3">
    <location>
        <begin position="1"/>
        <end position="16"/>
    </location>
</feature>
<dbReference type="EnsemblPlants" id="Kaladp0131s0018.1.v1.1">
    <property type="protein sequence ID" value="Kaladp0131s0018.1.v1.1.CDS.1"/>
    <property type="gene ID" value="Kaladp0131s0018.v1.1"/>
</dbReference>
<dbReference type="SUPFAM" id="SSF117281">
    <property type="entry name" value="Kelch motif"/>
    <property type="match status" value="1"/>
</dbReference>
<keyword evidence="2" id="KW-0677">Repeat</keyword>
<proteinExistence type="predicted"/>
<protein>
    <submittedName>
        <fullName evidence="4">Uncharacterized protein</fullName>
    </submittedName>
</protein>
<dbReference type="Gramene" id="Kaladp0131s0018.1.v1.1">
    <property type="protein sequence ID" value="Kaladp0131s0018.1.v1.1.CDS.1"/>
    <property type="gene ID" value="Kaladp0131s0018.v1.1"/>
</dbReference>
<feature type="region of interest" description="Disordered" evidence="3">
    <location>
        <begin position="1"/>
        <end position="29"/>
    </location>
</feature>
<name>A0A7N0V650_KALFE</name>
<dbReference type="Gene3D" id="2.120.10.80">
    <property type="entry name" value="Kelch-type beta propeller"/>
    <property type="match status" value="1"/>
</dbReference>
<dbReference type="Pfam" id="PF01344">
    <property type="entry name" value="Kelch_1"/>
    <property type="match status" value="2"/>
</dbReference>
<dbReference type="AlphaFoldDB" id="A0A7N0V650"/>
<feature type="compositionally biased region" description="Polar residues" evidence="3">
    <location>
        <begin position="72"/>
        <end position="85"/>
    </location>
</feature>
<dbReference type="Gramene" id="Kaladp0131s0018.2.v1.1">
    <property type="protein sequence ID" value="Kaladp0131s0018.2.v1.1.CDS.1"/>
    <property type="gene ID" value="Kaladp0131s0018.v1.1"/>
</dbReference>
<keyword evidence="5" id="KW-1185">Reference proteome</keyword>
<dbReference type="Proteomes" id="UP000594263">
    <property type="component" value="Unplaced"/>
</dbReference>
<dbReference type="InterPro" id="IPR052439">
    <property type="entry name" value="F-box/Kelch-repeat"/>
</dbReference>
<evidence type="ECO:0000313" key="5">
    <source>
        <dbReference type="Proteomes" id="UP000594263"/>
    </source>
</evidence>
<evidence type="ECO:0000256" key="2">
    <source>
        <dbReference type="ARBA" id="ARBA00022737"/>
    </source>
</evidence>
<dbReference type="SMART" id="SM00612">
    <property type="entry name" value="Kelch"/>
    <property type="match status" value="3"/>
</dbReference>
<sequence>MHHSEAEEIKGKENMRPKGPSLDTQNVSTEEAYDSLSLSLGSRIIPHSKKTKTSKATLVVDLNWDIASEGRSTGLRSPVSSTQPQDADYSNIVPPLSDELENLIMARSPRSEYWKFCSVNKRWLSVVKSGEMYKIRRDIGFREPSVFVLAGGDSSWWEFNRRFKSWRRLPVLPADCISFTLGDKETLCAGNHLLVSGKEFDCLAIWRYNLATNKWYKGPNMMTLRCLFASATCGSFAYVAGGIGSDNKVLNNSEKYNPEAQSWEPLPAMKRRRKFCSGFFMDKKFYVIGGRDENNNDLTCGEAFDETKNTWDLIPDMLGDTPMSSSQSPPLVAVANNELYSLDTSSNELKVYLKKSVTWKSLGPVPVRADFNRGWGVAFKSLGNELLVIGASSSVPLAGHGMSIFTCCPTPSATEELVWNPLDSGRSQRSSHFIMNCAVMLT</sequence>
<dbReference type="GO" id="GO:0005634">
    <property type="term" value="C:nucleus"/>
    <property type="evidence" value="ECO:0007669"/>
    <property type="project" value="UniProtKB-ARBA"/>
</dbReference>
<feature type="region of interest" description="Disordered" evidence="3">
    <location>
        <begin position="72"/>
        <end position="91"/>
    </location>
</feature>
<evidence type="ECO:0000256" key="3">
    <source>
        <dbReference type="SAM" id="MobiDB-lite"/>
    </source>
</evidence>